<organism evidence="8">
    <name type="scientific">bioreactor metagenome</name>
    <dbReference type="NCBI Taxonomy" id="1076179"/>
    <lineage>
        <taxon>unclassified sequences</taxon>
        <taxon>metagenomes</taxon>
        <taxon>ecological metagenomes</taxon>
    </lineage>
</organism>
<dbReference type="GO" id="GO:0009401">
    <property type="term" value="P:phosphoenolpyruvate-dependent sugar phosphotransferase system"/>
    <property type="evidence" value="ECO:0007669"/>
    <property type="project" value="UniProtKB-KW"/>
</dbReference>
<dbReference type="InterPro" id="IPR003353">
    <property type="entry name" value="PTS_IIB_fruc"/>
</dbReference>
<evidence type="ECO:0000313" key="8">
    <source>
        <dbReference type="EMBL" id="MPM00517.1"/>
    </source>
</evidence>
<evidence type="ECO:0000256" key="6">
    <source>
        <dbReference type="ARBA" id="ARBA00022777"/>
    </source>
</evidence>
<proteinExistence type="predicted"/>
<evidence type="ECO:0000256" key="1">
    <source>
        <dbReference type="ARBA" id="ARBA00022448"/>
    </source>
</evidence>
<evidence type="ECO:0000256" key="3">
    <source>
        <dbReference type="ARBA" id="ARBA00022597"/>
    </source>
</evidence>
<keyword evidence="1" id="KW-0813">Transport</keyword>
<evidence type="ECO:0000256" key="2">
    <source>
        <dbReference type="ARBA" id="ARBA00022553"/>
    </source>
</evidence>
<dbReference type="SUPFAM" id="SSF52794">
    <property type="entry name" value="PTS system IIB component-like"/>
    <property type="match status" value="1"/>
</dbReference>
<keyword evidence="2" id="KW-0597">Phosphoprotein</keyword>
<dbReference type="GO" id="GO:0022877">
    <property type="term" value="F:protein-N(PI)-phosphohistidine-fructose phosphotransferase system transporter activity"/>
    <property type="evidence" value="ECO:0007669"/>
    <property type="project" value="InterPro"/>
</dbReference>
<dbReference type="EMBL" id="VSSQ01000735">
    <property type="protein sequence ID" value="MPM00517.1"/>
    <property type="molecule type" value="Genomic_DNA"/>
</dbReference>
<name>A0A644WAI1_9ZZZZ</name>
<feature type="domain" description="PTS EIIB type-2" evidence="7">
    <location>
        <begin position="1"/>
        <end position="99"/>
    </location>
</feature>
<sequence length="102" mass="10896">MKIVGVTSCPSGVAHTYMAAEALILAGQNHGVEVLIETQGGAGVENKLKSKDIEDAVCVILTNDISIKGEERFKGKKVIRMGVSEIIKKADAIVLKVKNTFK</sequence>
<dbReference type="PROSITE" id="PS51099">
    <property type="entry name" value="PTS_EIIB_TYPE_2"/>
    <property type="match status" value="1"/>
</dbReference>
<dbReference type="InterPro" id="IPR013011">
    <property type="entry name" value="PTS_EIIB_2"/>
</dbReference>
<keyword evidence="6" id="KW-0418">Kinase</keyword>
<dbReference type="GO" id="GO:0090563">
    <property type="term" value="F:protein-phosphocysteine-sugar phosphotransferase activity"/>
    <property type="evidence" value="ECO:0007669"/>
    <property type="project" value="TreeGrafter"/>
</dbReference>
<keyword evidence="3" id="KW-0762">Sugar transport</keyword>
<protein>
    <submittedName>
        <fullName evidence="8">PTS system mannose-specific EIIBCA component</fullName>
    </submittedName>
</protein>
<reference evidence="8" key="1">
    <citation type="submission" date="2019-08" db="EMBL/GenBank/DDBJ databases">
        <authorList>
            <person name="Kucharzyk K."/>
            <person name="Murdoch R.W."/>
            <person name="Higgins S."/>
            <person name="Loffler F."/>
        </authorList>
    </citation>
    <scope>NUCLEOTIDE SEQUENCE</scope>
</reference>
<accession>A0A644WAI1</accession>
<dbReference type="PANTHER" id="PTHR30505:SF0">
    <property type="entry name" value="FRUCTOSE-LIKE PTS SYSTEM EIIBC COMPONENT-RELATED"/>
    <property type="match status" value="1"/>
</dbReference>
<evidence type="ECO:0000259" key="7">
    <source>
        <dbReference type="PROSITE" id="PS51099"/>
    </source>
</evidence>
<keyword evidence="4" id="KW-0808">Transferase</keyword>
<evidence type="ECO:0000256" key="4">
    <source>
        <dbReference type="ARBA" id="ARBA00022679"/>
    </source>
</evidence>
<dbReference type="GO" id="GO:0005886">
    <property type="term" value="C:plasma membrane"/>
    <property type="evidence" value="ECO:0007669"/>
    <property type="project" value="TreeGrafter"/>
</dbReference>
<dbReference type="FunFam" id="3.40.50.2300:FF:000014">
    <property type="entry name" value="PTS system fructose-like transporter subunit IIB"/>
    <property type="match status" value="1"/>
</dbReference>
<keyword evidence="5" id="KW-0598">Phosphotransferase system</keyword>
<evidence type="ECO:0000256" key="5">
    <source>
        <dbReference type="ARBA" id="ARBA00022683"/>
    </source>
</evidence>
<dbReference type="InterPro" id="IPR003501">
    <property type="entry name" value="PTS_EIIB_2/3"/>
</dbReference>
<dbReference type="GO" id="GO:0016301">
    <property type="term" value="F:kinase activity"/>
    <property type="evidence" value="ECO:0007669"/>
    <property type="project" value="UniProtKB-KW"/>
</dbReference>
<dbReference type="AlphaFoldDB" id="A0A644WAI1"/>
<dbReference type="InterPro" id="IPR050864">
    <property type="entry name" value="Bacterial_PTS_Sugar_Transport"/>
</dbReference>
<dbReference type="Gene3D" id="3.40.50.2300">
    <property type="match status" value="1"/>
</dbReference>
<gene>
    <name evidence="8" type="primary">manP_5</name>
    <name evidence="8" type="ORF">SDC9_46743</name>
</gene>
<dbReference type="Pfam" id="PF02302">
    <property type="entry name" value="PTS_IIB"/>
    <property type="match status" value="1"/>
</dbReference>
<dbReference type="NCBIfam" id="NF007783">
    <property type="entry name" value="PRK10474.1"/>
    <property type="match status" value="1"/>
</dbReference>
<dbReference type="PANTHER" id="PTHR30505">
    <property type="entry name" value="FRUCTOSE-LIKE PERMEASE"/>
    <property type="match status" value="1"/>
</dbReference>
<dbReference type="InterPro" id="IPR036095">
    <property type="entry name" value="PTS_EIIB-like_sf"/>
</dbReference>
<comment type="caution">
    <text evidence="8">The sequence shown here is derived from an EMBL/GenBank/DDBJ whole genome shotgun (WGS) entry which is preliminary data.</text>
</comment>
<dbReference type="NCBIfam" id="TIGR00829">
    <property type="entry name" value="FRU"/>
    <property type="match status" value="1"/>
</dbReference>
<dbReference type="CDD" id="cd05569">
    <property type="entry name" value="PTS_IIB_fructose"/>
    <property type="match status" value="1"/>
</dbReference>